<dbReference type="Proteomes" id="UP000549616">
    <property type="component" value="Unassembled WGS sequence"/>
</dbReference>
<protein>
    <submittedName>
        <fullName evidence="1">Uncharacterized protein</fullName>
    </submittedName>
</protein>
<dbReference type="EMBL" id="JACCFK010000002">
    <property type="protein sequence ID" value="NYI93682.1"/>
    <property type="molecule type" value="Genomic_DNA"/>
</dbReference>
<gene>
    <name evidence="1" type="ORF">HNR02_007057</name>
</gene>
<sequence>MCARALDAAAAPFVNYLGSCGGGLLGPRWMGWWFDRAAEAGLVRGMHYPVRRNLFFAPRMTPADVSSRRAT</sequence>
<evidence type="ECO:0000313" key="1">
    <source>
        <dbReference type="EMBL" id="NYI93682.1"/>
    </source>
</evidence>
<dbReference type="AlphaFoldDB" id="A0A853BGB1"/>
<name>A0A853BGB1_9PSEU</name>
<proteinExistence type="predicted"/>
<reference evidence="1 2" key="1">
    <citation type="submission" date="2020-07" db="EMBL/GenBank/DDBJ databases">
        <title>Sequencing the genomes of 1000 actinobacteria strains.</title>
        <authorList>
            <person name="Klenk H.-P."/>
        </authorList>
    </citation>
    <scope>NUCLEOTIDE SEQUENCE [LARGE SCALE GENOMIC DNA]</scope>
    <source>
        <strain evidence="1 2">DSM 104006</strain>
    </source>
</reference>
<comment type="caution">
    <text evidence="1">The sequence shown here is derived from an EMBL/GenBank/DDBJ whole genome shotgun (WGS) entry which is preliminary data.</text>
</comment>
<accession>A0A853BGB1</accession>
<organism evidence="1 2">
    <name type="scientific">Amycolatopsis endophytica</name>
    <dbReference type="NCBI Taxonomy" id="860233"/>
    <lineage>
        <taxon>Bacteria</taxon>
        <taxon>Bacillati</taxon>
        <taxon>Actinomycetota</taxon>
        <taxon>Actinomycetes</taxon>
        <taxon>Pseudonocardiales</taxon>
        <taxon>Pseudonocardiaceae</taxon>
        <taxon>Amycolatopsis</taxon>
    </lineage>
</organism>
<evidence type="ECO:0000313" key="2">
    <source>
        <dbReference type="Proteomes" id="UP000549616"/>
    </source>
</evidence>
<keyword evidence="2" id="KW-1185">Reference proteome</keyword>